<dbReference type="NCBIfam" id="TIGR01085">
    <property type="entry name" value="murE"/>
    <property type="match status" value="1"/>
</dbReference>
<evidence type="ECO:0000256" key="2">
    <source>
        <dbReference type="ARBA" id="ARBA00022618"/>
    </source>
</evidence>
<dbReference type="GO" id="GO:0008765">
    <property type="term" value="F:UDP-N-acetylmuramoylalanyl-D-glutamate-2,6-diaminopimelate ligase activity"/>
    <property type="evidence" value="ECO:0007669"/>
    <property type="project" value="UniProtKB-UniRule"/>
</dbReference>
<keyword evidence="7" id="KW-0067">ATP-binding</keyword>
<comment type="similarity">
    <text evidence="1 7">Belongs to the MurCDEF family. MurE subfamily.</text>
</comment>
<dbReference type="PANTHER" id="PTHR23135">
    <property type="entry name" value="MUR LIGASE FAMILY MEMBER"/>
    <property type="match status" value="1"/>
</dbReference>
<feature type="binding site" evidence="7">
    <location>
        <position position="23"/>
    </location>
    <ligand>
        <name>UDP-N-acetyl-alpha-D-muramoyl-L-alanyl-D-glutamate</name>
        <dbReference type="ChEBI" id="CHEBI:83900"/>
    </ligand>
</feature>
<keyword evidence="7" id="KW-0547">Nucleotide-binding</keyword>
<dbReference type="Gene3D" id="3.40.1390.10">
    <property type="entry name" value="MurE/MurF, N-terminal domain"/>
    <property type="match status" value="1"/>
</dbReference>
<evidence type="ECO:0000256" key="5">
    <source>
        <dbReference type="ARBA" id="ARBA00023306"/>
    </source>
</evidence>
<dbReference type="SUPFAM" id="SSF53623">
    <property type="entry name" value="MurD-like peptide ligases, catalytic domain"/>
    <property type="match status" value="1"/>
</dbReference>
<reference evidence="12" key="1">
    <citation type="journal article" date="2021" name="PeerJ">
        <title>Extensive microbial diversity within the chicken gut microbiome revealed by metagenomics and culture.</title>
        <authorList>
            <person name="Gilroy R."/>
            <person name="Ravi A."/>
            <person name="Getino M."/>
            <person name="Pursley I."/>
            <person name="Horton D.L."/>
            <person name="Alikhan N.F."/>
            <person name="Baker D."/>
            <person name="Gharbi K."/>
            <person name="Hall N."/>
            <person name="Watson M."/>
            <person name="Adriaenssens E.M."/>
            <person name="Foster-Nyarko E."/>
            <person name="Jarju S."/>
            <person name="Secka A."/>
            <person name="Antonio M."/>
            <person name="Oren A."/>
            <person name="Chaudhuri R.R."/>
            <person name="La Ragione R."/>
            <person name="Hildebrand F."/>
            <person name="Pallen M.J."/>
        </authorList>
    </citation>
    <scope>NUCLEOTIDE SEQUENCE</scope>
    <source>
        <strain evidence="12">5032</strain>
    </source>
</reference>
<dbReference type="EMBL" id="DWZD01000034">
    <property type="protein sequence ID" value="HJA78933.1"/>
    <property type="molecule type" value="Genomic_DNA"/>
</dbReference>
<keyword evidence="6 7" id="KW-0961">Cell wall biogenesis/degradation</keyword>
<feature type="binding site" evidence="7">
    <location>
        <position position="176"/>
    </location>
    <ligand>
        <name>UDP-N-acetyl-alpha-D-muramoyl-L-alanyl-D-glutamate</name>
        <dbReference type="ChEBI" id="CHEBI:83900"/>
    </ligand>
</feature>
<keyword evidence="5 7" id="KW-0131">Cell cycle</keyword>
<dbReference type="Pfam" id="PF02875">
    <property type="entry name" value="Mur_ligase_C"/>
    <property type="match status" value="1"/>
</dbReference>
<gene>
    <name evidence="7" type="primary">murE</name>
    <name evidence="12" type="ORF">H9784_05095</name>
</gene>
<feature type="binding site" evidence="7">
    <location>
        <position position="184"/>
    </location>
    <ligand>
        <name>UDP-N-acetyl-alpha-D-muramoyl-L-alanyl-D-glutamate</name>
        <dbReference type="ChEBI" id="CHEBI:83900"/>
    </ligand>
</feature>
<name>A0A9D2HP11_9BACT</name>
<dbReference type="InterPro" id="IPR036615">
    <property type="entry name" value="Mur_ligase_C_dom_sf"/>
</dbReference>
<keyword evidence="7" id="KW-0460">Magnesium</keyword>
<dbReference type="Pfam" id="PF01225">
    <property type="entry name" value="Mur_ligase"/>
    <property type="match status" value="1"/>
</dbReference>
<dbReference type="GO" id="GO:0000287">
    <property type="term" value="F:magnesium ion binding"/>
    <property type="evidence" value="ECO:0007669"/>
    <property type="project" value="UniProtKB-UniRule"/>
</dbReference>
<dbReference type="NCBIfam" id="NF001124">
    <property type="entry name" value="PRK00139.1-2"/>
    <property type="match status" value="1"/>
</dbReference>
<comment type="function">
    <text evidence="7">Catalyzes the addition of meso-diaminopimelic acid to the nucleotide precursor UDP-N-acetylmuramoyl-L-alanyl-D-glutamate (UMAG) in the biosynthesis of bacterial cell-wall peptidoglycan.</text>
</comment>
<feature type="short sequence motif" description="Meso-diaminopimelate recognition motif" evidence="7">
    <location>
        <begin position="409"/>
        <end position="412"/>
    </location>
</feature>
<protein>
    <recommendedName>
        <fullName evidence="7">UDP-N-acetylmuramoyl-L-alanyl-D-glutamate--2,6-diaminopimelate ligase</fullName>
        <ecNumber evidence="7">6.3.2.13</ecNumber>
    </recommendedName>
    <alternativeName>
        <fullName evidence="7">Meso-A2pm-adding enzyme</fullName>
    </alternativeName>
    <alternativeName>
        <fullName evidence="7">Meso-diaminopimelate-adding enzyme</fullName>
    </alternativeName>
    <alternativeName>
        <fullName evidence="7">UDP-MurNAc-L-Ala-D-Glu:meso-diaminopimelate ligase</fullName>
    </alternativeName>
    <alternativeName>
        <fullName evidence="7">UDP-MurNAc-tripeptide synthetase</fullName>
    </alternativeName>
    <alternativeName>
        <fullName evidence="7">UDP-N-acetylmuramyl-tripeptide synthetase</fullName>
    </alternativeName>
</protein>
<feature type="domain" description="Mur ligase C-terminal" evidence="10">
    <location>
        <begin position="336"/>
        <end position="462"/>
    </location>
</feature>
<feature type="binding site" evidence="7">
    <location>
        <begin position="107"/>
        <end position="113"/>
    </location>
    <ligand>
        <name>ATP</name>
        <dbReference type="ChEBI" id="CHEBI:30616"/>
    </ligand>
</feature>
<evidence type="ECO:0000256" key="8">
    <source>
        <dbReference type="RuleBase" id="RU004135"/>
    </source>
</evidence>
<dbReference type="Pfam" id="PF08245">
    <property type="entry name" value="Mur_ligase_M"/>
    <property type="match status" value="1"/>
</dbReference>
<comment type="caution">
    <text evidence="7">Lacks conserved residue(s) required for the propagation of feature annotation.</text>
</comment>
<evidence type="ECO:0000313" key="13">
    <source>
        <dbReference type="Proteomes" id="UP000823821"/>
    </source>
</evidence>
<proteinExistence type="inferred from homology"/>
<dbReference type="HAMAP" id="MF_00208">
    <property type="entry name" value="MurE"/>
    <property type="match status" value="1"/>
</dbReference>
<evidence type="ECO:0000256" key="4">
    <source>
        <dbReference type="ARBA" id="ARBA00022984"/>
    </source>
</evidence>
<dbReference type="InterPro" id="IPR004101">
    <property type="entry name" value="Mur_ligase_C"/>
</dbReference>
<feature type="binding site" evidence="7">
    <location>
        <position position="460"/>
    </location>
    <ligand>
        <name>meso-2,6-diaminopimelate</name>
        <dbReference type="ChEBI" id="CHEBI:57791"/>
    </ligand>
</feature>
<evidence type="ECO:0000259" key="9">
    <source>
        <dbReference type="Pfam" id="PF01225"/>
    </source>
</evidence>
<dbReference type="Gene3D" id="3.90.190.20">
    <property type="entry name" value="Mur ligase, C-terminal domain"/>
    <property type="match status" value="1"/>
</dbReference>
<feature type="binding site" evidence="7">
    <location>
        <position position="182"/>
    </location>
    <ligand>
        <name>UDP-N-acetyl-alpha-D-muramoyl-L-alanyl-D-glutamate</name>
        <dbReference type="ChEBI" id="CHEBI:83900"/>
    </ligand>
</feature>
<feature type="domain" description="Mur ligase N-terminal catalytic" evidence="9">
    <location>
        <begin position="19"/>
        <end position="91"/>
    </location>
</feature>
<dbReference type="AlphaFoldDB" id="A0A9D2HP11"/>
<comment type="caution">
    <text evidence="12">The sequence shown here is derived from an EMBL/GenBank/DDBJ whole genome shotgun (WGS) entry which is preliminary data.</text>
</comment>
<dbReference type="PANTHER" id="PTHR23135:SF4">
    <property type="entry name" value="UDP-N-ACETYLMURAMOYL-L-ALANYL-D-GLUTAMATE--2,6-DIAMINOPIMELATE LIGASE MURE HOMOLOG, CHLOROPLASTIC"/>
    <property type="match status" value="1"/>
</dbReference>
<dbReference type="InterPro" id="IPR035911">
    <property type="entry name" value="MurE/MurF_N"/>
</dbReference>
<comment type="cofactor">
    <cofactor evidence="7">
        <name>Mg(2+)</name>
        <dbReference type="ChEBI" id="CHEBI:18420"/>
    </cofactor>
</comment>
<keyword evidence="2 7" id="KW-0132">Cell division</keyword>
<keyword evidence="3 7" id="KW-0133">Cell shape</keyword>
<dbReference type="EC" id="6.3.2.13" evidence="7"/>
<dbReference type="GO" id="GO:0051301">
    <property type="term" value="P:cell division"/>
    <property type="evidence" value="ECO:0007669"/>
    <property type="project" value="UniProtKB-KW"/>
</dbReference>
<evidence type="ECO:0000259" key="10">
    <source>
        <dbReference type="Pfam" id="PF02875"/>
    </source>
</evidence>
<comment type="subcellular location">
    <subcellularLocation>
        <location evidence="7 8">Cytoplasm</location>
    </subcellularLocation>
</comment>
<dbReference type="InterPro" id="IPR013221">
    <property type="entry name" value="Mur_ligase_cen"/>
</dbReference>
<feature type="binding site" evidence="7">
    <location>
        <position position="464"/>
    </location>
    <ligand>
        <name>meso-2,6-diaminopimelate</name>
        <dbReference type="ChEBI" id="CHEBI:57791"/>
    </ligand>
</feature>
<evidence type="ECO:0000313" key="12">
    <source>
        <dbReference type="EMBL" id="HJA78933.1"/>
    </source>
</evidence>
<reference evidence="12" key="2">
    <citation type="submission" date="2021-04" db="EMBL/GenBank/DDBJ databases">
        <authorList>
            <person name="Gilroy R."/>
        </authorList>
    </citation>
    <scope>NUCLEOTIDE SEQUENCE</scope>
    <source>
        <strain evidence="12">5032</strain>
    </source>
</reference>
<dbReference type="SUPFAM" id="SSF53244">
    <property type="entry name" value="MurD-like peptide ligases, peptide-binding domain"/>
    <property type="match status" value="1"/>
</dbReference>
<dbReference type="Gene3D" id="3.40.1190.10">
    <property type="entry name" value="Mur-like, catalytic domain"/>
    <property type="match status" value="1"/>
</dbReference>
<dbReference type="InterPro" id="IPR005761">
    <property type="entry name" value="UDP-N-AcMur-Glu-dNH2Pim_ligase"/>
</dbReference>
<dbReference type="GO" id="GO:0009252">
    <property type="term" value="P:peptidoglycan biosynthetic process"/>
    <property type="evidence" value="ECO:0007669"/>
    <property type="project" value="UniProtKB-UniRule"/>
</dbReference>
<feature type="domain" description="Mur ligase central" evidence="11">
    <location>
        <begin position="105"/>
        <end position="314"/>
    </location>
</feature>
<dbReference type="SUPFAM" id="SSF63418">
    <property type="entry name" value="MurE/MurF N-terminal domain"/>
    <property type="match status" value="1"/>
</dbReference>
<keyword evidence="7 12" id="KW-0436">Ligase</keyword>
<evidence type="ECO:0000259" key="11">
    <source>
        <dbReference type="Pfam" id="PF08245"/>
    </source>
</evidence>
<dbReference type="GO" id="GO:0008360">
    <property type="term" value="P:regulation of cell shape"/>
    <property type="evidence" value="ECO:0007669"/>
    <property type="project" value="UniProtKB-KW"/>
</dbReference>
<accession>A0A9D2HP11</accession>
<keyword evidence="7" id="KW-0963">Cytoplasm</keyword>
<feature type="binding site" evidence="7">
    <location>
        <position position="385"/>
    </location>
    <ligand>
        <name>meso-2,6-diaminopimelate</name>
        <dbReference type="ChEBI" id="CHEBI:57791"/>
    </ligand>
</feature>
<comment type="PTM">
    <text evidence="7">Carboxylation is probably crucial for Mg(2+) binding and, consequently, for the gamma-phosphate positioning of ATP.</text>
</comment>
<dbReference type="GO" id="GO:0005524">
    <property type="term" value="F:ATP binding"/>
    <property type="evidence" value="ECO:0007669"/>
    <property type="project" value="UniProtKB-UniRule"/>
</dbReference>
<feature type="binding site" evidence="7">
    <location>
        <begin position="409"/>
        <end position="412"/>
    </location>
    <ligand>
        <name>meso-2,6-diaminopimelate</name>
        <dbReference type="ChEBI" id="CHEBI:57791"/>
    </ligand>
</feature>
<evidence type="ECO:0000256" key="7">
    <source>
        <dbReference type="HAMAP-Rule" id="MF_00208"/>
    </source>
</evidence>
<dbReference type="GO" id="GO:0005737">
    <property type="term" value="C:cytoplasm"/>
    <property type="evidence" value="ECO:0007669"/>
    <property type="project" value="UniProtKB-SubCell"/>
</dbReference>
<evidence type="ECO:0000256" key="1">
    <source>
        <dbReference type="ARBA" id="ARBA00005898"/>
    </source>
</evidence>
<dbReference type="InterPro" id="IPR000713">
    <property type="entry name" value="Mur_ligase_N"/>
</dbReference>
<dbReference type="GO" id="GO:0071555">
    <property type="term" value="P:cell wall organization"/>
    <property type="evidence" value="ECO:0007669"/>
    <property type="project" value="UniProtKB-KW"/>
</dbReference>
<dbReference type="Proteomes" id="UP000823821">
    <property type="component" value="Unassembled WGS sequence"/>
</dbReference>
<feature type="modified residue" description="N6-carboxylysine" evidence="7">
    <location>
        <position position="216"/>
    </location>
</feature>
<keyword evidence="4 7" id="KW-0573">Peptidoglycan synthesis</keyword>
<evidence type="ECO:0000256" key="6">
    <source>
        <dbReference type="ARBA" id="ARBA00023316"/>
    </source>
</evidence>
<evidence type="ECO:0000256" key="3">
    <source>
        <dbReference type="ARBA" id="ARBA00022960"/>
    </source>
</evidence>
<comment type="pathway">
    <text evidence="7 8">Cell wall biogenesis; peptidoglycan biosynthesis.</text>
</comment>
<organism evidence="12 13">
    <name type="scientific">Candidatus Desulfovibrio intestinavium</name>
    <dbReference type="NCBI Taxonomy" id="2838534"/>
    <lineage>
        <taxon>Bacteria</taxon>
        <taxon>Pseudomonadati</taxon>
        <taxon>Thermodesulfobacteriota</taxon>
        <taxon>Desulfovibrionia</taxon>
        <taxon>Desulfovibrionales</taxon>
        <taxon>Desulfovibrionaceae</taxon>
        <taxon>Desulfovibrio</taxon>
    </lineage>
</organism>
<comment type="catalytic activity">
    <reaction evidence="7">
        <text>UDP-N-acetyl-alpha-D-muramoyl-L-alanyl-D-glutamate + meso-2,6-diaminopimelate + ATP = UDP-N-acetyl-alpha-D-muramoyl-L-alanyl-gamma-D-glutamyl-meso-2,6-diaminopimelate + ADP + phosphate + H(+)</text>
        <dbReference type="Rhea" id="RHEA:23676"/>
        <dbReference type="ChEBI" id="CHEBI:15378"/>
        <dbReference type="ChEBI" id="CHEBI:30616"/>
        <dbReference type="ChEBI" id="CHEBI:43474"/>
        <dbReference type="ChEBI" id="CHEBI:57791"/>
        <dbReference type="ChEBI" id="CHEBI:83900"/>
        <dbReference type="ChEBI" id="CHEBI:83905"/>
        <dbReference type="ChEBI" id="CHEBI:456216"/>
        <dbReference type="EC" id="6.3.2.13"/>
    </reaction>
</comment>
<feature type="binding site" evidence="7">
    <location>
        <begin position="149"/>
        <end position="150"/>
    </location>
    <ligand>
        <name>UDP-N-acetyl-alpha-D-muramoyl-L-alanyl-D-glutamate</name>
        <dbReference type="ChEBI" id="CHEBI:83900"/>
    </ligand>
</feature>
<dbReference type="InterPro" id="IPR036565">
    <property type="entry name" value="Mur-like_cat_sf"/>
</dbReference>
<dbReference type="NCBIfam" id="NF001126">
    <property type="entry name" value="PRK00139.1-4"/>
    <property type="match status" value="1"/>
</dbReference>
<sequence length="489" mass="52384">MNGPFDALCEQVEQGGVEVRADSRQVQPGDIFVAVPGASEDGARFIPAALEAGAGVIVCTPQAAASLEAGGACRIVAHADPREALWRLAAARWHTAAHPMTIIGVTGTNGKTTSAYLLEHLFTAAGHTVGVLGTVNYRWPGHVENAPLTTPDPLSLHAMLARMAEAGVDVAIMEVSSHALDQQRVGGIPFAGALFTNLTQDHLDFHPDMDAYFAAKARLFTELPRQDKALAVNADDAWGRRLLDLCPAALSYGLQVAPAAGEAGGRHRHLRGEIRHAGTDGLQLRMTLEGRAWELRSPLVGQFNALNLLGVQALALGLGLDVEALRALEDFRGVSGRLERVENPRGLNVFVDYAHTPDALVNVLQALRGAGFKRIVAVFGCGGNRDRGKRPLMGEAVARHADVAVLTSDNPRFEEPEAILRDVLPGLKTAREVLVEADRRTATRKALEMLGPEDALLIAGKGHEDYQIIQGVKHHYSDQEVVREILGCA</sequence>